<keyword evidence="1" id="KW-0694">RNA-binding</keyword>
<sequence>MDIISFSIASEYITLGQFLKLADIIDSGGMAKPFLEEYMVLVNGEEESRRGKKLYPGDTVEFPESAQFNIISEEDSKL</sequence>
<dbReference type="GO" id="GO:0003723">
    <property type="term" value="F:RNA binding"/>
    <property type="evidence" value="ECO:0007669"/>
    <property type="project" value="UniProtKB-KW"/>
</dbReference>
<dbReference type="Gene3D" id="3.10.290.10">
    <property type="entry name" value="RNA-binding S4 domain"/>
    <property type="match status" value="1"/>
</dbReference>
<gene>
    <name evidence="2" type="primary">yaaA</name>
    <name evidence="2" type="ORF">Q4F26_03955</name>
</gene>
<name>A0AA43UCJ8_9LACT</name>
<evidence type="ECO:0000256" key="1">
    <source>
        <dbReference type="PROSITE-ProRule" id="PRU00182"/>
    </source>
</evidence>
<accession>A0AA43UCJ8</accession>
<protein>
    <submittedName>
        <fullName evidence="2">S4 domain-containing protein YaaA</fullName>
    </submittedName>
</protein>
<keyword evidence="3" id="KW-1185">Reference proteome</keyword>
<proteinExistence type="predicted"/>
<dbReference type="InterPro" id="IPR014330">
    <property type="entry name" value="RNA-bd_S4-rel_YaaA"/>
</dbReference>
<dbReference type="EMBL" id="JAUNQW010000012">
    <property type="protein sequence ID" value="MDO5457479.1"/>
    <property type="molecule type" value="Genomic_DNA"/>
</dbReference>
<dbReference type="InterPro" id="IPR036986">
    <property type="entry name" value="S4_RNA-bd_sf"/>
</dbReference>
<dbReference type="AlphaFoldDB" id="A0AA43UCJ8"/>
<dbReference type="SUPFAM" id="SSF55174">
    <property type="entry name" value="Alpha-L RNA-binding motif"/>
    <property type="match status" value="1"/>
</dbReference>
<dbReference type="Pfam" id="PF13275">
    <property type="entry name" value="S4_2"/>
    <property type="match status" value="1"/>
</dbReference>
<organism evidence="2 3">
    <name type="scientific">Atopococcus tabaci</name>
    <dbReference type="NCBI Taxonomy" id="269774"/>
    <lineage>
        <taxon>Bacteria</taxon>
        <taxon>Bacillati</taxon>
        <taxon>Bacillota</taxon>
        <taxon>Bacilli</taxon>
        <taxon>Lactobacillales</taxon>
        <taxon>Carnobacteriaceae</taxon>
        <taxon>Atopococcus</taxon>
    </lineage>
</organism>
<evidence type="ECO:0000313" key="3">
    <source>
        <dbReference type="Proteomes" id="UP001171751"/>
    </source>
</evidence>
<reference evidence="2" key="1">
    <citation type="submission" date="2023-07" db="EMBL/GenBank/DDBJ databases">
        <title>Between Cages and Wild: Unraveling the Impact of Captivity on Animal Microbiomes and Antimicrobial Resistance.</title>
        <authorList>
            <person name="Schmartz G.P."/>
            <person name="Rehner J."/>
            <person name="Schuff M.J."/>
            <person name="Becker S.L."/>
            <person name="Kravczyk M."/>
            <person name="Gurevich A."/>
            <person name="Francke R."/>
            <person name="Mueller R."/>
            <person name="Keller V."/>
            <person name="Keller A."/>
        </authorList>
    </citation>
    <scope>NUCLEOTIDE SEQUENCE</scope>
    <source>
        <strain evidence="2">S39M_St_73</strain>
    </source>
</reference>
<comment type="caution">
    <text evidence="2">The sequence shown here is derived from an EMBL/GenBank/DDBJ whole genome shotgun (WGS) entry which is preliminary data.</text>
</comment>
<dbReference type="PROSITE" id="PS50889">
    <property type="entry name" value="S4"/>
    <property type="match status" value="1"/>
</dbReference>
<dbReference type="NCBIfam" id="TIGR02988">
    <property type="entry name" value="YaaA_near_RecF"/>
    <property type="match status" value="1"/>
</dbReference>
<evidence type="ECO:0000313" key="2">
    <source>
        <dbReference type="EMBL" id="MDO5457479.1"/>
    </source>
</evidence>
<dbReference type="Proteomes" id="UP001171751">
    <property type="component" value="Unassembled WGS sequence"/>
</dbReference>